<feature type="signal peptide" evidence="10">
    <location>
        <begin position="1"/>
        <end position="19"/>
    </location>
</feature>
<evidence type="ECO:0000256" key="1">
    <source>
        <dbReference type="ARBA" id="ARBA00004571"/>
    </source>
</evidence>
<dbReference type="EMBL" id="CP053835">
    <property type="protein sequence ID" value="QKF78174.1"/>
    <property type="molecule type" value="Genomic_DNA"/>
</dbReference>
<dbReference type="GO" id="GO:0015344">
    <property type="term" value="F:siderophore uptake transmembrane transporter activity"/>
    <property type="evidence" value="ECO:0007669"/>
    <property type="project" value="TreeGrafter"/>
</dbReference>
<evidence type="ECO:0000256" key="3">
    <source>
        <dbReference type="ARBA" id="ARBA00022452"/>
    </source>
</evidence>
<evidence type="ECO:0000313" key="13">
    <source>
        <dbReference type="EMBL" id="QKF78174.1"/>
    </source>
</evidence>
<dbReference type="PANTHER" id="PTHR30069">
    <property type="entry name" value="TONB-DEPENDENT OUTER MEMBRANE RECEPTOR"/>
    <property type="match status" value="1"/>
</dbReference>
<dbReference type="Proteomes" id="UP000503313">
    <property type="component" value="Chromosome"/>
</dbReference>
<evidence type="ECO:0000313" key="14">
    <source>
        <dbReference type="Proteomes" id="UP000503313"/>
    </source>
</evidence>
<dbReference type="RefSeq" id="WP_172658796.1">
    <property type="nucleotide sequence ID" value="NZ_CP053835.1"/>
</dbReference>
<dbReference type="SUPFAM" id="SSF56935">
    <property type="entry name" value="Porins"/>
    <property type="match status" value="1"/>
</dbReference>
<reference evidence="13 14" key="1">
    <citation type="submission" date="2020-05" db="EMBL/GenBank/DDBJ databases">
        <title>Complete genome sequencing of Campylobacter and Arcobacter type strains.</title>
        <authorList>
            <person name="Miller W.G."/>
            <person name="Yee E."/>
        </authorList>
    </citation>
    <scope>NUCLEOTIDE SEQUENCE [LARGE SCALE GENOMIC DNA]</scope>
    <source>
        <strain evidence="13 14">LMG 25694</strain>
    </source>
</reference>
<dbReference type="PANTHER" id="PTHR30069:SF49">
    <property type="entry name" value="OUTER MEMBRANE PROTEIN C"/>
    <property type="match status" value="1"/>
</dbReference>
<evidence type="ECO:0000256" key="9">
    <source>
        <dbReference type="RuleBase" id="RU003357"/>
    </source>
</evidence>
<dbReference type="GO" id="GO:0044718">
    <property type="term" value="P:siderophore transmembrane transport"/>
    <property type="evidence" value="ECO:0007669"/>
    <property type="project" value="TreeGrafter"/>
</dbReference>
<keyword evidence="4 8" id="KW-0812">Transmembrane</keyword>
<keyword evidence="5 9" id="KW-0798">TonB box</keyword>
<dbReference type="GO" id="GO:0009279">
    <property type="term" value="C:cell outer membrane"/>
    <property type="evidence" value="ECO:0007669"/>
    <property type="project" value="UniProtKB-SubCell"/>
</dbReference>
<organism evidence="13 14">
    <name type="scientific">Arcobacter defluvii</name>
    <dbReference type="NCBI Taxonomy" id="873191"/>
    <lineage>
        <taxon>Bacteria</taxon>
        <taxon>Pseudomonadati</taxon>
        <taxon>Campylobacterota</taxon>
        <taxon>Epsilonproteobacteria</taxon>
        <taxon>Campylobacterales</taxon>
        <taxon>Arcobacteraceae</taxon>
        <taxon>Arcobacter</taxon>
    </lineage>
</organism>
<feature type="domain" description="TonB-dependent receptor plug" evidence="12">
    <location>
        <begin position="49"/>
        <end position="136"/>
    </location>
</feature>
<evidence type="ECO:0000256" key="7">
    <source>
        <dbReference type="ARBA" id="ARBA00023237"/>
    </source>
</evidence>
<feature type="domain" description="TonB-dependent receptor-like beta-barrel" evidence="11">
    <location>
        <begin position="216"/>
        <end position="657"/>
    </location>
</feature>
<dbReference type="InterPro" id="IPR036942">
    <property type="entry name" value="Beta-barrel_TonB_sf"/>
</dbReference>
<dbReference type="InterPro" id="IPR000531">
    <property type="entry name" value="Beta-barrel_TonB"/>
</dbReference>
<keyword evidence="14" id="KW-1185">Reference proteome</keyword>
<evidence type="ECO:0000256" key="4">
    <source>
        <dbReference type="ARBA" id="ARBA00022692"/>
    </source>
</evidence>
<gene>
    <name evidence="13" type="ORF">ADFLV_2164</name>
</gene>
<evidence type="ECO:0000259" key="12">
    <source>
        <dbReference type="Pfam" id="PF07715"/>
    </source>
</evidence>
<dbReference type="Gene3D" id="2.40.170.20">
    <property type="entry name" value="TonB-dependent receptor, beta-barrel domain"/>
    <property type="match status" value="1"/>
</dbReference>
<dbReference type="InterPro" id="IPR012910">
    <property type="entry name" value="Plug_dom"/>
</dbReference>
<evidence type="ECO:0000256" key="2">
    <source>
        <dbReference type="ARBA" id="ARBA00022448"/>
    </source>
</evidence>
<accession>A0AAE7BI50</accession>
<comment type="subcellular location">
    <subcellularLocation>
        <location evidence="1 8">Cell outer membrane</location>
        <topology evidence="1 8">Multi-pass membrane protein</topology>
    </subcellularLocation>
</comment>
<evidence type="ECO:0000256" key="5">
    <source>
        <dbReference type="ARBA" id="ARBA00023077"/>
    </source>
</evidence>
<dbReference type="PROSITE" id="PS52016">
    <property type="entry name" value="TONB_DEPENDENT_REC_3"/>
    <property type="match status" value="1"/>
</dbReference>
<keyword evidence="6 8" id="KW-0472">Membrane</keyword>
<keyword evidence="13" id="KW-0675">Receptor</keyword>
<protein>
    <submittedName>
        <fullName evidence="13">TonB-dependent receptor</fullName>
    </submittedName>
</protein>
<sequence>MKIKLSLITIQMCAFVAFAAQNTKIEEIKIKDSTLLEESLSSSKSTINVEEKVVSSMNDALDKEFYVEFKKSSSYASEPYIRGRGNKGVPVFIEGMRLNAGHDDSTNLFSMTDVSEIEVYRGANGAKLGMGAMSGAVVVKYKEPEFNSTQDFKVSGFLNGKYEFLSNDGYTSSIGTSLYNNLINVSLSAGMSDFDNYEDGNSDEILHSEYETQNYNGSFAIKTGDDSYIYTRYTKDKADSQDPYTRWFNVTNGFWTYTDRPNDEAKTYFIGYREDEIAGGFTNFDVQYFNNRSHYDLNTKREATISEQQELFRNSTTEGIKISVDKELGNHYLSLAGTYSDMDITNGVRSYNYNTKTWGSWMSAFGITGGGIETYNLSLADDIHYDKLFFNLAAGYEYAKRDVTSNINTNKYINDGLIPTALLGEIVKENTNEKDNLVSLSATVGYEVSTAFIPYLKLSNATRTPYFNEQYGNNPSNGSQIPNQDLENEKVYGIDIGADGQIGKAYYTSALYYQEYKDYIELVNTGYKTTANLPIKQFVNLDEASIYGAELMLGYELFDDIYAEASYTYTRGKNKDDNTPLAYITPQKVTLSLSQKKAKGLSWRIEEELVDNQDKISSINGEKATSGYGLTNASIGYGFTNFGIFKTANISFELNNILDKNYREHLSKASSTAYYLPNEAGINGALAINLKF</sequence>
<keyword evidence="10" id="KW-0732">Signal</keyword>
<dbReference type="InterPro" id="IPR037066">
    <property type="entry name" value="Plug_dom_sf"/>
</dbReference>
<name>A0AAE7BI50_9BACT</name>
<evidence type="ECO:0000256" key="6">
    <source>
        <dbReference type="ARBA" id="ARBA00023136"/>
    </source>
</evidence>
<evidence type="ECO:0000259" key="11">
    <source>
        <dbReference type="Pfam" id="PF00593"/>
    </source>
</evidence>
<dbReference type="KEGG" id="adz:ADFLV_2164"/>
<dbReference type="InterPro" id="IPR039426">
    <property type="entry name" value="TonB-dep_rcpt-like"/>
</dbReference>
<feature type="chain" id="PRO_5041968103" evidence="10">
    <location>
        <begin position="20"/>
        <end position="692"/>
    </location>
</feature>
<dbReference type="Gene3D" id="2.170.130.10">
    <property type="entry name" value="TonB-dependent receptor, plug domain"/>
    <property type="match status" value="1"/>
</dbReference>
<keyword evidence="2 8" id="KW-0813">Transport</keyword>
<comment type="similarity">
    <text evidence="8 9">Belongs to the TonB-dependent receptor family.</text>
</comment>
<keyword evidence="3 8" id="KW-1134">Transmembrane beta strand</keyword>
<evidence type="ECO:0000256" key="10">
    <source>
        <dbReference type="SAM" id="SignalP"/>
    </source>
</evidence>
<dbReference type="AlphaFoldDB" id="A0AAE7BI50"/>
<evidence type="ECO:0000256" key="8">
    <source>
        <dbReference type="PROSITE-ProRule" id="PRU01360"/>
    </source>
</evidence>
<dbReference type="Pfam" id="PF00593">
    <property type="entry name" value="TonB_dep_Rec_b-barrel"/>
    <property type="match status" value="1"/>
</dbReference>
<keyword evidence="7 8" id="KW-0998">Cell outer membrane</keyword>
<dbReference type="Pfam" id="PF07715">
    <property type="entry name" value="Plug"/>
    <property type="match status" value="1"/>
</dbReference>
<proteinExistence type="inferred from homology"/>